<dbReference type="GO" id="GO:0019843">
    <property type="term" value="F:rRNA binding"/>
    <property type="evidence" value="ECO:0007669"/>
    <property type="project" value="UniProtKB-KW"/>
</dbReference>
<keyword evidence="7" id="KW-0687">Ribonucleoprotein</keyword>
<dbReference type="EMBL" id="CP138898">
    <property type="protein sequence ID" value="WPK27099.1"/>
    <property type="molecule type" value="Genomic_DNA"/>
</dbReference>
<dbReference type="InterPro" id="IPR036986">
    <property type="entry name" value="S4_RNA-bd_sf"/>
</dbReference>
<keyword evidence="13" id="KW-1185">Reference proteome</keyword>
<dbReference type="GO" id="GO:0042274">
    <property type="term" value="P:ribosomal small subunit biogenesis"/>
    <property type="evidence" value="ECO:0007669"/>
    <property type="project" value="TreeGrafter"/>
</dbReference>
<evidence type="ECO:0000256" key="1">
    <source>
        <dbReference type="ARBA" id="ARBA00004173"/>
    </source>
</evidence>
<organism evidence="12 13">
    <name type="scientific">Australozyma saopauloensis</name>
    <dbReference type="NCBI Taxonomy" id="291208"/>
    <lineage>
        <taxon>Eukaryota</taxon>
        <taxon>Fungi</taxon>
        <taxon>Dikarya</taxon>
        <taxon>Ascomycota</taxon>
        <taxon>Saccharomycotina</taxon>
        <taxon>Pichiomycetes</taxon>
        <taxon>Metschnikowiaceae</taxon>
        <taxon>Australozyma</taxon>
    </lineage>
</organism>
<evidence type="ECO:0000259" key="11">
    <source>
        <dbReference type="SMART" id="SM00363"/>
    </source>
</evidence>
<evidence type="ECO:0000256" key="9">
    <source>
        <dbReference type="ARBA" id="ARBA00071419"/>
    </source>
</evidence>
<dbReference type="PROSITE" id="PS50889">
    <property type="entry name" value="S4"/>
    <property type="match status" value="1"/>
</dbReference>
<sequence length="466" mass="52473">MPRKAQNLFSTARGRVRASMNKVNLFNLYKKNPINYKGMTLYQQKWRAKQETRAYHGEHVKETRWKTLFSPNLESVAQLDASLKGVEVENTPLTLQTYAVLEKRLETALFRAMFASSIRQARQFIRSGDVQVNGVTIKHPSFPLRSGDVFNVNPEKVMYALGKSKPSVTEAVKVDNAQVSAWNRFVQNVRENPKAMWEMRQAKPESLNPLQKLGLASSIKKHNDDIQSSMLSSQKQTTRESVLAKILGVAAGKDVDALAAADFTAIVANSKKDAEKCLAAYKLLKEADSALVGAHSLDQCRDYIRTKSPEFKTPEDAKLASRVKKVLGEIVSLQVEGLRVASVEAKMSSDPKLATFSTELGKKLHKKRINDVEAVTEDEKKAVKFPWQKHLFGRKDPSKTYFTPWTPKGFLGAFAILPHHLEISFETCHAVYLNDPVARPGHSEVISPFPEHVHERAYMYYVRKGM</sequence>
<dbReference type="SUPFAM" id="SSF55174">
    <property type="entry name" value="Alpha-L RNA-binding motif"/>
    <property type="match status" value="1"/>
</dbReference>
<comment type="similarity">
    <text evidence="2">Belongs to the universal ribosomal protein uS4 family.</text>
</comment>
<keyword evidence="6" id="KW-0496">Mitochondrion</keyword>
<dbReference type="Pfam" id="PF01479">
    <property type="entry name" value="S4"/>
    <property type="match status" value="1"/>
</dbReference>
<keyword evidence="4 10" id="KW-0694">RNA-binding</keyword>
<feature type="domain" description="RNA-binding S4" evidence="11">
    <location>
        <begin position="103"/>
        <end position="166"/>
    </location>
</feature>
<dbReference type="Proteomes" id="UP001338582">
    <property type="component" value="Chromosome 5"/>
</dbReference>
<comment type="subcellular location">
    <subcellularLocation>
        <location evidence="1">Mitochondrion</location>
    </subcellularLocation>
</comment>
<dbReference type="PROSITE" id="PS00632">
    <property type="entry name" value="RIBOSOMAL_S4"/>
    <property type="match status" value="1"/>
</dbReference>
<evidence type="ECO:0000313" key="13">
    <source>
        <dbReference type="Proteomes" id="UP001338582"/>
    </source>
</evidence>
<evidence type="ECO:0000256" key="4">
    <source>
        <dbReference type="ARBA" id="ARBA00022884"/>
    </source>
</evidence>
<dbReference type="GO" id="GO:0003735">
    <property type="term" value="F:structural constituent of ribosome"/>
    <property type="evidence" value="ECO:0007669"/>
    <property type="project" value="TreeGrafter"/>
</dbReference>
<dbReference type="InterPro" id="IPR022801">
    <property type="entry name" value="Ribosomal_uS4"/>
</dbReference>
<reference evidence="12 13" key="1">
    <citation type="submission" date="2023-10" db="EMBL/GenBank/DDBJ databases">
        <title>Draft Genome Sequence of Candida saopaulonensis from a very Premature Infant with Sepsis.</title>
        <authorList>
            <person name="Ning Y."/>
            <person name="Dai R."/>
            <person name="Xiao M."/>
            <person name="Xu Y."/>
            <person name="Yan Q."/>
            <person name="Zhang L."/>
        </authorList>
    </citation>
    <scope>NUCLEOTIDE SEQUENCE [LARGE SCALE GENOMIC DNA]</scope>
    <source>
        <strain evidence="12 13">19XY460</strain>
    </source>
</reference>
<dbReference type="CDD" id="cd00165">
    <property type="entry name" value="S4"/>
    <property type="match status" value="1"/>
</dbReference>
<protein>
    <recommendedName>
        <fullName evidence="9">Small ribosomal subunit protein uS4m</fullName>
    </recommendedName>
</protein>
<evidence type="ECO:0000256" key="7">
    <source>
        <dbReference type="ARBA" id="ARBA00023274"/>
    </source>
</evidence>
<evidence type="ECO:0000256" key="5">
    <source>
        <dbReference type="ARBA" id="ARBA00022980"/>
    </source>
</evidence>
<dbReference type="Gene3D" id="3.10.290.10">
    <property type="entry name" value="RNA-binding S4 domain"/>
    <property type="match status" value="1"/>
</dbReference>
<gene>
    <name evidence="12" type="ORF">PUMCH_004472</name>
</gene>
<evidence type="ECO:0000313" key="12">
    <source>
        <dbReference type="EMBL" id="WPK27099.1"/>
    </source>
</evidence>
<dbReference type="GeneID" id="88175532"/>
<name>A0AAX4HF82_9ASCO</name>
<dbReference type="GO" id="GO:0005763">
    <property type="term" value="C:mitochondrial small ribosomal subunit"/>
    <property type="evidence" value="ECO:0007669"/>
    <property type="project" value="TreeGrafter"/>
</dbReference>
<keyword evidence="3 10" id="KW-0699">rRNA-binding</keyword>
<evidence type="ECO:0000256" key="3">
    <source>
        <dbReference type="ARBA" id="ARBA00022730"/>
    </source>
</evidence>
<accession>A0AAX4HF82</accession>
<dbReference type="InterPro" id="IPR018079">
    <property type="entry name" value="Ribosomal_uS4_CS"/>
</dbReference>
<evidence type="ECO:0000256" key="8">
    <source>
        <dbReference type="ARBA" id="ARBA00037226"/>
    </source>
</evidence>
<evidence type="ECO:0000256" key="6">
    <source>
        <dbReference type="ARBA" id="ARBA00023128"/>
    </source>
</evidence>
<proteinExistence type="inferred from homology"/>
<dbReference type="PANTHER" id="PTHR11831">
    <property type="entry name" value="30S 40S RIBOSOMAL PROTEIN"/>
    <property type="match status" value="1"/>
</dbReference>
<keyword evidence="5" id="KW-0689">Ribosomal protein</keyword>
<comment type="function">
    <text evidence="8">Component of the mitochondrial ribosome (mitoribosome), a dedicated translation machinery responsible for the synthesis of mitochondrial genome-encoded proteins, including at least some of the essential transmembrane subunits of the mitochondrial respiratory chain. The mitoribosomes are attached to the mitochondrial inner membrane and translation products are cotranslationally integrated into the membrane.</text>
</comment>
<dbReference type="SMART" id="SM00363">
    <property type="entry name" value="S4"/>
    <property type="match status" value="1"/>
</dbReference>
<evidence type="ECO:0000256" key="10">
    <source>
        <dbReference type="PROSITE-ProRule" id="PRU00182"/>
    </source>
</evidence>
<dbReference type="AlphaFoldDB" id="A0AAX4HF82"/>
<dbReference type="FunFam" id="3.10.290.10:FF:000025">
    <property type="entry name" value="30S ribosomal subunit S4"/>
    <property type="match status" value="1"/>
</dbReference>
<dbReference type="RefSeq" id="XP_062879477.1">
    <property type="nucleotide sequence ID" value="XM_063023407.1"/>
</dbReference>
<dbReference type="KEGG" id="asau:88175532"/>
<dbReference type="InterPro" id="IPR002942">
    <property type="entry name" value="S4_RNA-bd"/>
</dbReference>
<evidence type="ECO:0000256" key="2">
    <source>
        <dbReference type="ARBA" id="ARBA00007465"/>
    </source>
</evidence>
<dbReference type="PANTHER" id="PTHR11831:SF4">
    <property type="entry name" value="SMALL RIBOSOMAL SUBUNIT PROTEIN US4M"/>
    <property type="match status" value="1"/>
</dbReference>